<gene>
    <name evidence="2" type="ORF">EEDITHA_LOCUS4684</name>
</gene>
<evidence type="ECO:0008006" key="4">
    <source>
        <dbReference type="Google" id="ProtNLM"/>
    </source>
</evidence>
<evidence type="ECO:0000313" key="3">
    <source>
        <dbReference type="Proteomes" id="UP001153954"/>
    </source>
</evidence>
<comment type="caution">
    <text evidence="2">The sequence shown here is derived from an EMBL/GenBank/DDBJ whole genome shotgun (WGS) entry which is preliminary data.</text>
</comment>
<feature type="region of interest" description="Disordered" evidence="1">
    <location>
        <begin position="1"/>
        <end position="150"/>
    </location>
</feature>
<reference evidence="2" key="1">
    <citation type="submission" date="2022-03" db="EMBL/GenBank/DDBJ databases">
        <authorList>
            <person name="Tunstrom K."/>
        </authorList>
    </citation>
    <scope>NUCLEOTIDE SEQUENCE</scope>
</reference>
<keyword evidence="3" id="KW-1185">Reference proteome</keyword>
<feature type="compositionally biased region" description="Basic residues" evidence="1">
    <location>
        <begin position="48"/>
        <end position="58"/>
    </location>
</feature>
<name>A0AAU9TSH3_EUPED</name>
<accession>A0AAU9TSH3</accession>
<proteinExistence type="predicted"/>
<protein>
    <recommendedName>
        <fullName evidence="4">Retrotransposon gag domain-containing protein</fullName>
    </recommendedName>
</protein>
<feature type="compositionally biased region" description="Polar residues" evidence="1">
    <location>
        <begin position="127"/>
        <end position="141"/>
    </location>
</feature>
<evidence type="ECO:0000313" key="2">
    <source>
        <dbReference type="EMBL" id="CAH2088530.1"/>
    </source>
</evidence>
<sequence length="340" mass="38856">MEEIPEKSPLLGRDPRGNGRGRPSVIRESPRSRRSRVRSPARSPQPRSRSRSSMRRHVDRPLATSWRGYPEPGRHRSPHSSERCSGGRCNGRSSHHQSVQGRSRRLRSVQRSPEQRRPTIATPEPRASTTQGPKSNTTDPNIGSGDSLLNNNLPENLNALLQTLKSLIPESDKIGSFKDSVPEFDPARKEQTMAMWIRKVNEAAEWYSWNEKQIVHYAIPKLQGVAKRWYEGLPSVFFSWSEWQTKLLSAFPSEENYGQMLADMLARRARFNDSLEDYFYEKVTLINRCNITGKRAVECVLHGIDDRAVRLGAEAAQYEDLDKLLSYLKNARNVKPIPDR</sequence>
<dbReference type="AlphaFoldDB" id="A0AAU9TSH3"/>
<dbReference type="Proteomes" id="UP001153954">
    <property type="component" value="Unassembled WGS sequence"/>
</dbReference>
<dbReference type="EMBL" id="CAKOGL010000007">
    <property type="protein sequence ID" value="CAH2088530.1"/>
    <property type="molecule type" value="Genomic_DNA"/>
</dbReference>
<evidence type="ECO:0000256" key="1">
    <source>
        <dbReference type="SAM" id="MobiDB-lite"/>
    </source>
</evidence>
<organism evidence="2 3">
    <name type="scientific">Euphydryas editha</name>
    <name type="common">Edith's checkerspot</name>
    <dbReference type="NCBI Taxonomy" id="104508"/>
    <lineage>
        <taxon>Eukaryota</taxon>
        <taxon>Metazoa</taxon>
        <taxon>Ecdysozoa</taxon>
        <taxon>Arthropoda</taxon>
        <taxon>Hexapoda</taxon>
        <taxon>Insecta</taxon>
        <taxon>Pterygota</taxon>
        <taxon>Neoptera</taxon>
        <taxon>Endopterygota</taxon>
        <taxon>Lepidoptera</taxon>
        <taxon>Glossata</taxon>
        <taxon>Ditrysia</taxon>
        <taxon>Papilionoidea</taxon>
        <taxon>Nymphalidae</taxon>
        <taxon>Nymphalinae</taxon>
        <taxon>Euphydryas</taxon>
    </lineage>
</organism>